<feature type="transmembrane region" description="Helical" evidence="7">
    <location>
        <begin position="107"/>
        <end position="130"/>
    </location>
</feature>
<evidence type="ECO:0000256" key="1">
    <source>
        <dbReference type="ARBA" id="ARBA00004651"/>
    </source>
</evidence>
<evidence type="ECO:0000256" key="3">
    <source>
        <dbReference type="ARBA" id="ARBA00022475"/>
    </source>
</evidence>
<dbReference type="PANTHER" id="PTHR43549">
    <property type="entry name" value="MULTIDRUG RESISTANCE PROTEIN YPNP-RELATED"/>
    <property type="match status" value="1"/>
</dbReference>
<feature type="transmembrane region" description="Helical" evidence="7">
    <location>
        <begin position="75"/>
        <end position="95"/>
    </location>
</feature>
<evidence type="ECO:0000256" key="5">
    <source>
        <dbReference type="ARBA" id="ARBA00022989"/>
    </source>
</evidence>
<organism evidence="8 9">
    <name type="scientific">Candidatus Phytoplasma rubi</name>
    <dbReference type="NCBI Taxonomy" id="399025"/>
    <lineage>
        <taxon>Bacteria</taxon>
        <taxon>Bacillati</taxon>
        <taxon>Mycoplasmatota</taxon>
        <taxon>Mollicutes</taxon>
        <taxon>Acholeplasmatales</taxon>
        <taxon>Acholeplasmataceae</taxon>
        <taxon>Candidatus Phytoplasma</taxon>
        <taxon>16SrV (Elm yellows group)</taxon>
    </lineage>
</organism>
<dbReference type="InterPro" id="IPR002528">
    <property type="entry name" value="MATE_fam"/>
</dbReference>
<proteinExistence type="predicted"/>
<feature type="transmembrane region" description="Helical" evidence="7">
    <location>
        <begin position="337"/>
        <end position="359"/>
    </location>
</feature>
<feature type="transmembrane region" description="Helical" evidence="7">
    <location>
        <begin position="383"/>
        <end position="404"/>
    </location>
</feature>
<gene>
    <name evidence="8" type="primary">norM</name>
    <name evidence="8" type="ORF">RS022_08350</name>
</gene>
<keyword evidence="4 7" id="KW-0812">Transmembrane</keyword>
<dbReference type="InterPro" id="IPR052031">
    <property type="entry name" value="Membrane_Transporter-Flippase"/>
</dbReference>
<dbReference type="RefSeq" id="WP_268849816.1">
    <property type="nucleotide sequence ID" value="NZ_CP114006.1"/>
</dbReference>
<evidence type="ECO:0000256" key="4">
    <source>
        <dbReference type="ARBA" id="ARBA00022692"/>
    </source>
</evidence>
<evidence type="ECO:0000256" key="7">
    <source>
        <dbReference type="SAM" id="Phobius"/>
    </source>
</evidence>
<dbReference type="Proteomes" id="UP001164727">
    <property type="component" value="Chromosome"/>
</dbReference>
<reference evidence="8 9" key="1">
    <citation type="journal article" date="2023" name="Microbiol. Resour. Announc.">
        <title>Complete Genome of 'Candidatus Phytoplasma rubi' RS, a Phytopathogenic Bacterium Associated with Rubus Stunt Disease.</title>
        <authorList>
            <person name="Duckeck D."/>
            <person name="Zubert C."/>
            <person name="Bohm J.W."/>
            <person name="Carminati G."/>
            <person name="Schneider B."/>
            <person name="Kube M."/>
        </authorList>
    </citation>
    <scope>NUCLEOTIDE SEQUENCE [LARGE SCALE GENOMIC DNA]</scope>
    <source>
        <strain evidence="8 9">RS</strain>
    </source>
</reference>
<feature type="transmembrane region" description="Helical" evidence="7">
    <location>
        <begin position="24"/>
        <end position="41"/>
    </location>
</feature>
<sequence length="479" mass="55272">MTKNYYSTNKNIFEPKKLKKEQPIWINLIILAFPIAIYLLFQHLSSAIDFYIIKNPRSNKNIEGAITYLKQIKQVLNSIAIALGGAGVVLVSREYKKKNNQKAKQYANLAFVIAVFSSLIIFFIFYFGNLLPSPLGNIFLNKAFHPDGGIEYYNISLLTFVFITINAMFIGLERSKNKNSFVLFLNVFNIIFRISISFVFKYTKDSDITIVHLALADLFSNLMVSIFAFYFMFHPKNDFQIQFHKLIFSKDIIKSTLKLSGMLVIGKTTYVIGKKFINDMIIKFYGESNGSEILKITGFVTIINGIFYCISQSFEDSESVMVSQNASLNKNKKTLKIFKNVFIITLITGIAGIFFNQFFGQKLLPFLTDKKINNEKLKNFKEILFYEQISLFTSVWASMIMIYIMSYKKNANIVLLLNILRIITRMCLLWIFHYYTKIDIYTQFGLSTSLSNIIVLITTIALFISFIKKQQIIELQTNK</sequence>
<feature type="transmembrane region" description="Helical" evidence="7">
    <location>
        <begin position="181"/>
        <end position="202"/>
    </location>
</feature>
<accession>A0ABY7BTJ9</accession>
<dbReference type="PANTHER" id="PTHR43549:SF2">
    <property type="entry name" value="MULTIDRUG RESISTANCE PROTEIN NORM-RELATED"/>
    <property type="match status" value="1"/>
</dbReference>
<protein>
    <submittedName>
        <fullName evidence="8">MATE family efflux transporter</fullName>
    </submittedName>
</protein>
<feature type="transmembrane region" description="Helical" evidence="7">
    <location>
        <begin position="411"/>
        <end position="432"/>
    </location>
</feature>
<dbReference type="EMBL" id="CP114006">
    <property type="protein sequence ID" value="WAN63633.1"/>
    <property type="molecule type" value="Genomic_DNA"/>
</dbReference>
<evidence type="ECO:0000256" key="6">
    <source>
        <dbReference type="ARBA" id="ARBA00023136"/>
    </source>
</evidence>
<feature type="transmembrane region" description="Helical" evidence="7">
    <location>
        <begin position="444"/>
        <end position="467"/>
    </location>
</feature>
<evidence type="ECO:0000313" key="8">
    <source>
        <dbReference type="EMBL" id="WAN63633.1"/>
    </source>
</evidence>
<feature type="transmembrane region" description="Helical" evidence="7">
    <location>
        <begin position="150"/>
        <end position="169"/>
    </location>
</feature>
<name>A0ABY7BTJ9_9MOLU</name>
<keyword evidence="9" id="KW-1185">Reference proteome</keyword>
<keyword evidence="3" id="KW-1003">Cell membrane</keyword>
<dbReference type="Pfam" id="PF01554">
    <property type="entry name" value="MatE"/>
    <property type="match status" value="1"/>
</dbReference>
<evidence type="ECO:0000313" key="9">
    <source>
        <dbReference type="Proteomes" id="UP001164727"/>
    </source>
</evidence>
<keyword evidence="2" id="KW-0813">Transport</keyword>
<comment type="subcellular location">
    <subcellularLocation>
        <location evidence="1">Cell membrane</location>
        <topology evidence="1">Multi-pass membrane protein</topology>
    </subcellularLocation>
</comment>
<evidence type="ECO:0000256" key="2">
    <source>
        <dbReference type="ARBA" id="ARBA00022448"/>
    </source>
</evidence>
<keyword evidence="5 7" id="KW-1133">Transmembrane helix</keyword>
<feature type="transmembrane region" description="Helical" evidence="7">
    <location>
        <begin position="208"/>
        <end position="233"/>
    </location>
</feature>
<keyword evidence="6 7" id="KW-0472">Membrane</keyword>